<comment type="caution">
    <text evidence="1">The sequence shown here is derived from an EMBL/GenBank/DDBJ whole genome shotgun (WGS) entry which is preliminary data.</text>
</comment>
<accession>A0ACA9T036</accession>
<evidence type="ECO:0000313" key="1">
    <source>
        <dbReference type="EMBL" id="CAG8852321.1"/>
    </source>
</evidence>
<proteinExistence type="predicted"/>
<keyword evidence="2" id="KW-1185">Reference proteome</keyword>
<sequence>RRSGVVVTGFVGMFPLLVSTIHCSWSRHYSSVDFGDIIDYVHSVLYGAVPGVLS</sequence>
<feature type="non-terminal residue" evidence="1">
    <location>
        <position position="1"/>
    </location>
</feature>
<gene>
    <name evidence="1" type="ORF">RPERSI_LOCUS37020</name>
</gene>
<evidence type="ECO:0000313" key="2">
    <source>
        <dbReference type="Proteomes" id="UP000789920"/>
    </source>
</evidence>
<organism evidence="1 2">
    <name type="scientific">Racocetra persica</name>
    <dbReference type="NCBI Taxonomy" id="160502"/>
    <lineage>
        <taxon>Eukaryota</taxon>
        <taxon>Fungi</taxon>
        <taxon>Fungi incertae sedis</taxon>
        <taxon>Mucoromycota</taxon>
        <taxon>Glomeromycotina</taxon>
        <taxon>Glomeromycetes</taxon>
        <taxon>Diversisporales</taxon>
        <taxon>Gigasporaceae</taxon>
        <taxon>Racocetra</taxon>
    </lineage>
</organism>
<reference evidence="1" key="1">
    <citation type="submission" date="2021-06" db="EMBL/GenBank/DDBJ databases">
        <authorList>
            <person name="Kallberg Y."/>
            <person name="Tangrot J."/>
            <person name="Rosling A."/>
        </authorList>
    </citation>
    <scope>NUCLEOTIDE SEQUENCE</scope>
    <source>
        <strain evidence="1">MA461A</strain>
    </source>
</reference>
<feature type="non-terminal residue" evidence="1">
    <location>
        <position position="54"/>
    </location>
</feature>
<dbReference type="EMBL" id="CAJVQC010181264">
    <property type="protein sequence ID" value="CAG8852321.1"/>
    <property type="molecule type" value="Genomic_DNA"/>
</dbReference>
<dbReference type="Proteomes" id="UP000789920">
    <property type="component" value="Unassembled WGS sequence"/>
</dbReference>
<name>A0ACA9T036_9GLOM</name>
<protein>
    <submittedName>
        <fullName evidence="1">30610_t:CDS:1</fullName>
    </submittedName>
</protein>